<dbReference type="STRING" id="760192.Halhy_5118"/>
<gene>
    <name evidence="2" type="ordered locus">Halhy_5118</name>
</gene>
<proteinExistence type="predicted"/>
<sequence length="136" mass="14763">MKPELINFPAVFVAAIACFILGALWYSPLLFGKAWMEENGFTTEMLQAKGGTARIFGFAFLWSLVMSFNLAAFLAADGVTLSFATLAGFLAGFGWAASGLFMVGLFEYRSTRYMLINGGYVTVALVAMGVILGLWR</sequence>
<dbReference type="PROSITE" id="PS51257">
    <property type="entry name" value="PROKAR_LIPOPROTEIN"/>
    <property type="match status" value="1"/>
</dbReference>
<keyword evidence="3" id="KW-1185">Reference proteome</keyword>
<name>F4L3G7_HALH1</name>
<dbReference type="OrthoDB" id="333057at2"/>
<dbReference type="HOGENOM" id="CLU_136269_0_0_10"/>
<keyword evidence="1" id="KW-0472">Membrane</keyword>
<dbReference type="EMBL" id="CP002691">
    <property type="protein sequence ID" value="AEE52944.1"/>
    <property type="molecule type" value="Genomic_DNA"/>
</dbReference>
<dbReference type="RefSeq" id="WP_013767479.1">
    <property type="nucleotide sequence ID" value="NC_015510.1"/>
</dbReference>
<dbReference type="eggNOG" id="ENOG503015I">
    <property type="taxonomic scope" value="Bacteria"/>
</dbReference>
<evidence type="ECO:0000313" key="3">
    <source>
        <dbReference type="Proteomes" id="UP000008461"/>
    </source>
</evidence>
<organism evidence="2 3">
    <name type="scientific">Haliscomenobacter hydrossis (strain ATCC 27775 / DSM 1100 / LMG 10767 / O)</name>
    <dbReference type="NCBI Taxonomy" id="760192"/>
    <lineage>
        <taxon>Bacteria</taxon>
        <taxon>Pseudomonadati</taxon>
        <taxon>Bacteroidota</taxon>
        <taxon>Saprospiria</taxon>
        <taxon>Saprospirales</taxon>
        <taxon>Haliscomenobacteraceae</taxon>
        <taxon>Haliscomenobacter</taxon>
    </lineage>
</organism>
<dbReference type="InterPro" id="IPR013879">
    <property type="entry name" value="DUF1761"/>
</dbReference>
<accession>F4L3G7</accession>
<dbReference type="Proteomes" id="UP000008461">
    <property type="component" value="Chromosome"/>
</dbReference>
<reference evidence="2 3" key="1">
    <citation type="journal article" date="2011" name="Stand. Genomic Sci.">
        <title>Complete genome sequence of Haliscomenobacter hydrossis type strain (O).</title>
        <authorList>
            <consortium name="US DOE Joint Genome Institute (JGI-PGF)"/>
            <person name="Daligault H."/>
            <person name="Lapidus A."/>
            <person name="Zeytun A."/>
            <person name="Nolan M."/>
            <person name="Lucas S."/>
            <person name="Del Rio T.G."/>
            <person name="Tice H."/>
            <person name="Cheng J.F."/>
            <person name="Tapia R."/>
            <person name="Han C."/>
            <person name="Goodwin L."/>
            <person name="Pitluck S."/>
            <person name="Liolios K."/>
            <person name="Pagani I."/>
            <person name="Ivanova N."/>
            <person name="Huntemann M."/>
            <person name="Mavromatis K."/>
            <person name="Mikhailova N."/>
            <person name="Pati A."/>
            <person name="Chen A."/>
            <person name="Palaniappan K."/>
            <person name="Land M."/>
            <person name="Hauser L."/>
            <person name="Brambilla E.M."/>
            <person name="Rohde M."/>
            <person name="Verbarg S."/>
            <person name="Goker M."/>
            <person name="Bristow J."/>
            <person name="Eisen J.A."/>
            <person name="Markowitz V."/>
            <person name="Hugenholtz P."/>
            <person name="Kyrpides N.C."/>
            <person name="Klenk H.P."/>
            <person name="Woyke T."/>
        </authorList>
    </citation>
    <scope>NUCLEOTIDE SEQUENCE [LARGE SCALE GENOMIC DNA]</scope>
    <source>
        <strain evidence="3">ATCC 27775 / DSM 1100 / LMG 10767 / O</strain>
    </source>
</reference>
<reference key="2">
    <citation type="submission" date="2011-04" db="EMBL/GenBank/DDBJ databases">
        <title>Complete sequence of chromosome of Haliscomenobacter hydrossis DSM 1100.</title>
        <authorList>
            <consortium name="US DOE Joint Genome Institute (JGI-PGF)"/>
            <person name="Lucas S."/>
            <person name="Han J."/>
            <person name="Lapidus A."/>
            <person name="Bruce D."/>
            <person name="Goodwin L."/>
            <person name="Pitluck S."/>
            <person name="Peters L."/>
            <person name="Kyrpides N."/>
            <person name="Mavromatis K."/>
            <person name="Ivanova N."/>
            <person name="Ovchinnikova G."/>
            <person name="Pagani I."/>
            <person name="Daligault H."/>
            <person name="Detter J.C."/>
            <person name="Han C."/>
            <person name="Land M."/>
            <person name="Hauser L."/>
            <person name="Markowitz V."/>
            <person name="Cheng J.-F."/>
            <person name="Hugenholtz P."/>
            <person name="Woyke T."/>
            <person name="Wu D."/>
            <person name="Verbarg S."/>
            <person name="Frueling A."/>
            <person name="Brambilla E."/>
            <person name="Klenk H.-P."/>
            <person name="Eisen J.A."/>
        </authorList>
    </citation>
    <scope>NUCLEOTIDE SEQUENCE</scope>
    <source>
        <strain>DSM 1100</strain>
    </source>
</reference>
<evidence type="ECO:0000256" key="1">
    <source>
        <dbReference type="SAM" id="Phobius"/>
    </source>
</evidence>
<keyword evidence="1" id="KW-0812">Transmembrane</keyword>
<feature type="transmembrane region" description="Helical" evidence="1">
    <location>
        <begin position="55"/>
        <end position="75"/>
    </location>
</feature>
<keyword evidence="1" id="KW-1133">Transmembrane helix</keyword>
<feature type="transmembrane region" description="Helical" evidence="1">
    <location>
        <begin position="113"/>
        <end position="135"/>
    </location>
</feature>
<dbReference type="AlphaFoldDB" id="F4L3G7"/>
<dbReference type="KEGG" id="hhy:Halhy_5118"/>
<evidence type="ECO:0000313" key="2">
    <source>
        <dbReference type="EMBL" id="AEE52944.1"/>
    </source>
</evidence>
<feature type="transmembrane region" description="Helical" evidence="1">
    <location>
        <begin position="6"/>
        <end position="26"/>
    </location>
</feature>
<dbReference type="Pfam" id="PF08570">
    <property type="entry name" value="DUF1761"/>
    <property type="match status" value="1"/>
</dbReference>
<protein>
    <submittedName>
        <fullName evidence="2">Integral membrane protein</fullName>
    </submittedName>
</protein>
<feature type="transmembrane region" description="Helical" evidence="1">
    <location>
        <begin position="81"/>
        <end position="106"/>
    </location>
</feature>